<dbReference type="GO" id="GO:0006412">
    <property type="term" value="P:translation"/>
    <property type="evidence" value="ECO:0007669"/>
    <property type="project" value="UniProtKB-UniRule"/>
</dbReference>
<comment type="caution">
    <text evidence="10">The sequence shown here is derived from an EMBL/GenBank/DDBJ whole genome shotgun (WGS) entry which is preliminary data.</text>
</comment>
<dbReference type="HAMAP" id="MF_01302_B">
    <property type="entry name" value="Ribosomal_uS8_B"/>
    <property type="match status" value="1"/>
</dbReference>
<dbReference type="SUPFAM" id="SSF56047">
    <property type="entry name" value="Ribosomal protein S8"/>
    <property type="match status" value="1"/>
</dbReference>
<name>A0A9D1A4E4_9FIRM</name>
<gene>
    <name evidence="8 10" type="primary">rpsH</name>
    <name evidence="10" type="ORF">IAB28_07815</name>
</gene>
<dbReference type="FunFam" id="3.30.1490.10:FF:000001">
    <property type="entry name" value="30S ribosomal protein S8"/>
    <property type="match status" value="1"/>
</dbReference>
<dbReference type="NCBIfam" id="NF001109">
    <property type="entry name" value="PRK00136.1"/>
    <property type="match status" value="1"/>
</dbReference>
<sequence>MTMSDPIADMLTRIRNANTAKHDTVDIPASKMKLAIADILLREGYIKKYDVIEDGGFQTIRIALKYGADKNERIITGIKKISKPGLRVYAGKEDMPKVLGGLGIAIVSTNQGVITDKQARELGVGGEVLAFVW</sequence>
<keyword evidence="3 8" id="KW-0694">RNA-binding</keyword>
<accession>A0A9D1A4E4</accession>
<dbReference type="Gene3D" id="3.30.1370.30">
    <property type="match status" value="1"/>
</dbReference>
<proteinExistence type="inferred from homology"/>
<protein>
    <recommendedName>
        <fullName evidence="6 8">Small ribosomal subunit protein uS8</fullName>
    </recommendedName>
</protein>
<dbReference type="GO" id="GO:0003735">
    <property type="term" value="F:structural constituent of ribosome"/>
    <property type="evidence" value="ECO:0007669"/>
    <property type="project" value="InterPro"/>
</dbReference>
<evidence type="ECO:0000256" key="5">
    <source>
        <dbReference type="ARBA" id="ARBA00023274"/>
    </source>
</evidence>
<dbReference type="Pfam" id="PF00410">
    <property type="entry name" value="Ribosomal_S8"/>
    <property type="match status" value="1"/>
</dbReference>
<dbReference type="PROSITE" id="PS00053">
    <property type="entry name" value="RIBOSOMAL_S8"/>
    <property type="match status" value="1"/>
</dbReference>
<evidence type="ECO:0000256" key="1">
    <source>
        <dbReference type="ARBA" id="ARBA00006471"/>
    </source>
</evidence>
<dbReference type="Proteomes" id="UP000824250">
    <property type="component" value="Unassembled WGS sequence"/>
</dbReference>
<comment type="similarity">
    <text evidence="1 8 9">Belongs to the universal ribosomal protein uS8 family.</text>
</comment>
<dbReference type="InterPro" id="IPR047863">
    <property type="entry name" value="Ribosomal_uS8_CS"/>
</dbReference>
<evidence type="ECO:0000256" key="3">
    <source>
        <dbReference type="ARBA" id="ARBA00022884"/>
    </source>
</evidence>
<reference evidence="10" key="2">
    <citation type="journal article" date="2021" name="PeerJ">
        <title>Extensive microbial diversity within the chicken gut microbiome revealed by metagenomics and culture.</title>
        <authorList>
            <person name="Gilroy R."/>
            <person name="Ravi A."/>
            <person name="Getino M."/>
            <person name="Pursley I."/>
            <person name="Horton D.L."/>
            <person name="Alikhan N.F."/>
            <person name="Baker D."/>
            <person name="Gharbi K."/>
            <person name="Hall N."/>
            <person name="Watson M."/>
            <person name="Adriaenssens E.M."/>
            <person name="Foster-Nyarko E."/>
            <person name="Jarju S."/>
            <person name="Secka A."/>
            <person name="Antonio M."/>
            <person name="Oren A."/>
            <person name="Chaudhuri R.R."/>
            <person name="La Ragione R."/>
            <person name="Hildebrand F."/>
            <person name="Pallen M.J."/>
        </authorList>
    </citation>
    <scope>NUCLEOTIDE SEQUENCE</scope>
    <source>
        <strain evidence="10">CHK180-2868</strain>
    </source>
</reference>
<evidence type="ECO:0000256" key="4">
    <source>
        <dbReference type="ARBA" id="ARBA00022980"/>
    </source>
</evidence>
<organism evidence="10 11">
    <name type="scientific">Candidatus Copromonas faecavium</name>
    <name type="common">nom. illeg.</name>
    <dbReference type="NCBI Taxonomy" id="2840740"/>
    <lineage>
        <taxon>Bacteria</taxon>
        <taxon>Bacillati</taxon>
        <taxon>Bacillota</taxon>
        <taxon>Clostridia</taxon>
        <taxon>Lachnospirales</taxon>
        <taxon>Lachnospiraceae</taxon>
        <taxon>Candidatus Copromonas (nom. illeg.)</taxon>
    </lineage>
</organism>
<dbReference type="GO" id="GO:0005737">
    <property type="term" value="C:cytoplasm"/>
    <property type="evidence" value="ECO:0007669"/>
    <property type="project" value="UniProtKB-ARBA"/>
</dbReference>
<dbReference type="InterPro" id="IPR000630">
    <property type="entry name" value="Ribosomal_uS8"/>
</dbReference>
<evidence type="ECO:0000256" key="9">
    <source>
        <dbReference type="RuleBase" id="RU003660"/>
    </source>
</evidence>
<comment type="subunit">
    <text evidence="7 8">Part of the 30S ribosomal subunit. Contacts proteins S5 and S12.</text>
</comment>
<dbReference type="Gene3D" id="3.30.1490.10">
    <property type="match status" value="1"/>
</dbReference>
<evidence type="ECO:0000313" key="11">
    <source>
        <dbReference type="Proteomes" id="UP000824250"/>
    </source>
</evidence>
<evidence type="ECO:0000313" key="10">
    <source>
        <dbReference type="EMBL" id="HIR05856.1"/>
    </source>
</evidence>
<dbReference type="GO" id="GO:1990904">
    <property type="term" value="C:ribonucleoprotein complex"/>
    <property type="evidence" value="ECO:0007669"/>
    <property type="project" value="UniProtKB-KW"/>
</dbReference>
<dbReference type="GO" id="GO:0005840">
    <property type="term" value="C:ribosome"/>
    <property type="evidence" value="ECO:0007669"/>
    <property type="project" value="UniProtKB-KW"/>
</dbReference>
<reference evidence="10" key="1">
    <citation type="submission" date="2020-10" db="EMBL/GenBank/DDBJ databases">
        <authorList>
            <person name="Gilroy R."/>
        </authorList>
    </citation>
    <scope>NUCLEOTIDE SEQUENCE</scope>
    <source>
        <strain evidence="10">CHK180-2868</strain>
    </source>
</reference>
<evidence type="ECO:0000256" key="8">
    <source>
        <dbReference type="HAMAP-Rule" id="MF_01302"/>
    </source>
</evidence>
<dbReference type="EMBL" id="DVGC01000042">
    <property type="protein sequence ID" value="HIR05856.1"/>
    <property type="molecule type" value="Genomic_DNA"/>
</dbReference>
<dbReference type="GO" id="GO:0019843">
    <property type="term" value="F:rRNA binding"/>
    <property type="evidence" value="ECO:0007669"/>
    <property type="project" value="UniProtKB-UniRule"/>
</dbReference>
<dbReference type="AlphaFoldDB" id="A0A9D1A4E4"/>
<dbReference type="InterPro" id="IPR035987">
    <property type="entry name" value="Ribosomal_uS8_sf"/>
</dbReference>
<dbReference type="PANTHER" id="PTHR11758">
    <property type="entry name" value="40S RIBOSOMAL PROTEIN S15A"/>
    <property type="match status" value="1"/>
</dbReference>
<keyword evidence="2 8" id="KW-0699">rRNA-binding</keyword>
<evidence type="ECO:0000256" key="2">
    <source>
        <dbReference type="ARBA" id="ARBA00022730"/>
    </source>
</evidence>
<dbReference type="FunFam" id="3.30.1370.30:FF:000002">
    <property type="entry name" value="30S ribosomal protein S8"/>
    <property type="match status" value="1"/>
</dbReference>
<keyword evidence="4 8" id="KW-0689">Ribosomal protein</keyword>
<evidence type="ECO:0000256" key="6">
    <source>
        <dbReference type="ARBA" id="ARBA00035258"/>
    </source>
</evidence>
<evidence type="ECO:0000256" key="7">
    <source>
        <dbReference type="ARBA" id="ARBA00046740"/>
    </source>
</evidence>
<comment type="function">
    <text evidence="8">One of the primary rRNA binding proteins, it binds directly to 16S rRNA central domain where it helps coordinate assembly of the platform of the 30S subunit.</text>
</comment>
<keyword evidence="5 8" id="KW-0687">Ribonucleoprotein</keyword>